<comment type="caution">
    <text evidence="11">The sequence shown here is derived from an EMBL/GenBank/DDBJ whole genome shotgun (WGS) entry which is preliminary data.</text>
</comment>
<protein>
    <submittedName>
        <fullName evidence="11">TonB-dependent receptor</fullName>
    </submittedName>
</protein>
<comment type="similarity">
    <text evidence="7">Belongs to the TonB-dependent receptor family.</text>
</comment>
<evidence type="ECO:0000256" key="8">
    <source>
        <dbReference type="SAM" id="MobiDB-lite"/>
    </source>
</evidence>
<sequence>MKKRMYFLLSALLMLGVSGTLHAQVWARAQQVQQQVKADKQGKFRKLKDVLFELKKKHQVDILYFGKNIEEYQVPAEHYDPSQTLEQNLNRLLSPLNLTFKKSGKGGYIISSKTASRSTSSTSESKTTLPGTEKNEVINQSESVIAERTVAASTIKNVAELNISGKVVDQENNAPLPGVSILIKGMQRGTTTNSEGAYTLTVPDENAVLIFSFVGYTAEERTVGNQQVINVSLQTDTKALGELVVVGYGTQRKKDLTGSVVRIDPKLNATNPNVNVSQSLRGSVAGVTVIDTGRPGADGTISIRGNASISASNAPLIILDGIIYTGGLSDINSNDIESIDILKDASSASIYGSRATNGVILITTKKGTSAQPRLTYNAYYGMSDFANTPKMMGPERYLQMKEDAADFLGRPLILNPIEEANRAAGRTIDPWLAIAQDAPMYNHELSLSGRTERVNYYVSGSYTNMKGRVMGDNFSRFSSRLNLDITLTDWLSIGTNTGFTIKDYSGIRANFETASYLSPYSSLYYDDGELKSLPMDDGIAPNPIFNTVRNDHLSLSNTLFNNAYMDIKLPIPGLTYRLNMGNNLRFNEDANFTPSINEPRDNNFRLANGSKATRKHHYLTVENIVKYNKNFGENHAFDLTLLQSFERTKESGSSLSSNNIFSDVLSYNGLGIGENQLISTTATQSQATSYMGRVGYRLLDKYLFNFTIRRDGYSAFGSGRKFGNFPSVGLGWMVSDEKFMSDISWVNYLKVRYSYGKNGNRGINPYSSLSNMTQSGNQYVFGDNGVTSIGITPTSMANRLLGWETTVASNYGLDFSLFQNKVSGSVEYYSMNTSDLLLDLRIPNMTGYEIFFTNIGATSNRGVEVTLNTTNYTHQKFSWTSNFVFTLNRNKITSLSGNDLNGDGIEDDDIASNRFIGHPQGTNFNYVWDGIWQEGEENVIDPSAKPGYVKFKDINGDGKIGPEDRQVLHSSQPDFSTGLTNRLAYGGFSLSVFLNARIGGYSGNSLLNHGNNFFDRVNLMDLPYWTPENPLTDRPSIGYPNLLGYGFYQSRTFVRLQDVSLAYELPESLLKKTRLNQLKVYVSGKNLHTWTGWDGWDPEHGSGGRNVTNGPLMRSWVVGISLGL</sequence>
<keyword evidence="6 7" id="KW-0998">Cell outer membrane</keyword>
<dbReference type="NCBIfam" id="TIGR04056">
    <property type="entry name" value="OMP_RagA_SusC"/>
    <property type="match status" value="1"/>
</dbReference>
<keyword evidence="5 7" id="KW-0472">Membrane</keyword>
<evidence type="ECO:0000256" key="2">
    <source>
        <dbReference type="ARBA" id="ARBA00022448"/>
    </source>
</evidence>
<dbReference type="AlphaFoldDB" id="A0A4R4KN27"/>
<feature type="domain" description="TonB-dependent receptor plug" evidence="10">
    <location>
        <begin position="253"/>
        <end position="359"/>
    </location>
</feature>
<dbReference type="InterPro" id="IPR023997">
    <property type="entry name" value="TonB-dep_OMP_SusC/RagA_CS"/>
</dbReference>
<evidence type="ECO:0000256" key="4">
    <source>
        <dbReference type="ARBA" id="ARBA00022692"/>
    </source>
</evidence>
<dbReference type="Proteomes" id="UP000295706">
    <property type="component" value="Unassembled WGS sequence"/>
</dbReference>
<keyword evidence="11" id="KW-0675">Receptor</keyword>
<proteinExistence type="inferred from homology"/>
<feature type="region of interest" description="Disordered" evidence="8">
    <location>
        <begin position="112"/>
        <end position="135"/>
    </location>
</feature>
<evidence type="ECO:0000313" key="12">
    <source>
        <dbReference type="Proteomes" id="UP000295706"/>
    </source>
</evidence>
<dbReference type="InterPro" id="IPR023996">
    <property type="entry name" value="TonB-dep_OMP_SusC/RagA"/>
</dbReference>
<dbReference type="Pfam" id="PF13715">
    <property type="entry name" value="CarbopepD_reg_2"/>
    <property type="match status" value="1"/>
</dbReference>
<evidence type="ECO:0000313" key="11">
    <source>
        <dbReference type="EMBL" id="TDB67951.1"/>
    </source>
</evidence>
<evidence type="ECO:0000256" key="7">
    <source>
        <dbReference type="PROSITE-ProRule" id="PRU01360"/>
    </source>
</evidence>
<dbReference type="EMBL" id="SMJU01000002">
    <property type="protein sequence ID" value="TDB67951.1"/>
    <property type="molecule type" value="Genomic_DNA"/>
</dbReference>
<evidence type="ECO:0000256" key="5">
    <source>
        <dbReference type="ARBA" id="ARBA00023136"/>
    </source>
</evidence>
<dbReference type="NCBIfam" id="TIGR04057">
    <property type="entry name" value="SusC_RagA_signa"/>
    <property type="match status" value="1"/>
</dbReference>
<dbReference type="OrthoDB" id="9768177at2"/>
<dbReference type="GO" id="GO:0009279">
    <property type="term" value="C:cell outer membrane"/>
    <property type="evidence" value="ECO:0007669"/>
    <property type="project" value="UniProtKB-SubCell"/>
</dbReference>
<keyword evidence="9" id="KW-0732">Signal</keyword>
<evidence type="ECO:0000256" key="3">
    <source>
        <dbReference type="ARBA" id="ARBA00022452"/>
    </source>
</evidence>
<dbReference type="PROSITE" id="PS52016">
    <property type="entry name" value="TONB_DEPENDENT_REC_3"/>
    <property type="match status" value="1"/>
</dbReference>
<organism evidence="11 12">
    <name type="scientific">Arundinibacter roseus</name>
    <dbReference type="NCBI Taxonomy" id="2070510"/>
    <lineage>
        <taxon>Bacteria</taxon>
        <taxon>Pseudomonadati</taxon>
        <taxon>Bacteroidota</taxon>
        <taxon>Cytophagia</taxon>
        <taxon>Cytophagales</taxon>
        <taxon>Spirosomataceae</taxon>
        <taxon>Arundinibacter</taxon>
    </lineage>
</organism>
<dbReference type="Gene3D" id="2.170.130.10">
    <property type="entry name" value="TonB-dependent receptor, plug domain"/>
    <property type="match status" value="1"/>
</dbReference>
<evidence type="ECO:0000256" key="6">
    <source>
        <dbReference type="ARBA" id="ARBA00023237"/>
    </source>
</evidence>
<feature type="chain" id="PRO_5020364535" evidence="9">
    <location>
        <begin position="24"/>
        <end position="1124"/>
    </location>
</feature>
<feature type="compositionally biased region" description="Low complexity" evidence="8">
    <location>
        <begin position="112"/>
        <end position="128"/>
    </location>
</feature>
<dbReference type="SUPFAM" id="SSF56935">
    <property type="entry name" value="Porins"/>
    <property type="match status" value="1"/>
</dbReference>
<keyword evidence="3 7" id="KW-1134">Transmembrane beta strand</keyword>
<feature type="signal peptide" evidence="9">
    <location>
        <begin position="1"/>
        <end position="23"/>
    </location>
</feature>
<keyword evidence="2 7" id="KW-0813">Transport</keyword>
<name>A0A4R4KN27_9BACT</name>
<gene>
    <name evidence="11" type="ORF">EZE20_03210</name>
</gene>
<dbReference type="RefSeq" id="WP_132114444.1">
    <property type="nucleotide sequence ID" value="NZ_SMJU01000002.1"/>
</dbReference>
<comment type="subcellular location">
    <subcellularLocation>
        <location evidence="1 7">Cell outer membrane</location>
        <topology evidence="1 7">Multi-pass membrane protein</topology>
    </subcellularLocation>
</comment>
<evidence type="ECO:0000256" key="9">
    <source>
        <dbReference type="SAM" id="SignalP"/>
    </source>
</evidence>
<dbReference type="InterPro" id="IPR008969">
    <property type="entry name" value="CarboxyPept-like_regulatory"/>
</dbReference>
<dbReference type="Gene3D" id="2.40.170.20">
    <property type="entry name" value="TonB-dependent receptor, beta-barrel domain"/>
    <property type="match status" value="1"/>
</dbReference>
<dbReference type="InterPro" id="IPR039426">
    <property type="entry name" value="TonB-dep_rcpt-like"/>
</dbReference>
<dbReference type="InterPro" id="IPR036942">
    <property type="entry name" value="Beta-barrel_TonB_sf"/>
</dbReference>
<dbReference type="InterPro" id="IPR037066">
    <property type="entry name" value="Plug_dom_sf"/>
</dbReference>
<dbReference type="SUPFAM" id="SSF49464">
    <property type="entry name" value="Carboxypeptidase regulatory domain-like"/>
    <property type="match status" value="1"/>
</dbReference>
<accession>A0A4R4KN27</accession>
<reference evidence="11 12" key="1">
    <citation type="submission" date="2019-02" db="EMBL/GenBank/DDBJ databases">
        <title>Arundinibacter roseus gen. nov., sp. nov., a new member of the family Cytophagaceae.</title>
        <authorList>
            <person name="Szuroczki S."/>
            <person name="Khayer B."/>
            <person name="Sproer C."/>
            <person name="Toumi M."/>
            <person name="Szabo A."/>
            <person name="Felfoldi T."/>
            <person name="Schumann P."/>
            <person name="Toth E."/>
        </authorList>
    </citation>
    <scope>NUCLEOTIDE SEQUENCE [LARGE SCALE GENOMIC DNA]</scope>
    <source>
        <strain evidence="11 12">DMA-k-7a</strain>
    </source>
</reference>
<evidence type="ECO:0000259" key="10">
    <source>
        <dbReference type="Pfam" id="PF07715"/>
    </source>
</evidence>
<keyword evidence="12" id="KW-1185">Reference proteome</keyword>
<dbReference type="Gene3D" id="2.60.40.1120">
    <property type="entry name" value="Carboxypeptidase-like, regulatory domain"/>
    <property type="match status" value="1"/>
</dbReference>
<dbReference type="Pfam" id="PF07715">
    <property type="entry name" value="Plug"/>
    <property type="match status" value="1"/>
</dbReference>
<keyword evidence="4 7" id="KW-0812">Transmembrane</keyword>
<dbReference type="InterPro" id="IPR012910">
    <property type="entry name" value="Plug_dom"/>
</dbReference>
<evidence type="ECO:0000256" key="1">
    <source>
        <dbReference type="ARBA" id="ARBA00004571"/>
    </source>
</evidence>